<proteinExistence type="predicted"/>
<evidence type="ECO:0000259" key="12">
    <source>
        <dbReference type="PROSITE" id="PS50893"/>
    </source>
</evidence>
<dbReference type="AlphaFoldDB" id="A0A3B0T0Z0"/>
<keyword evidence="1" id="KW-0963">Cytoplasm</keyword>
<evidence type="ECO:0000256" key="4">
    <source>
        <dbReference type="ARBA" id="ARBA00022737"/>
    </source>
</evidence>
<dbReference type="GO" id="GO:0006412">
    <property type="term" value="P:translation"/>
    <property type="evidence" value="ECO:0007669"/>
    <property type="project" value="UniProtKB-KW"/>
</dbReference>
<sequence>MNLLTVENIAKSYGELVLFEKLSFGINKGQKIALIAKNGTGKTSILKMLSGKAMPDTGKINYRKGIQVSFLEQEPELDLELTVEESIFASDNEVLKIIAEYEKALADPEDADAYQKAFEGMERHQAWDFETQYKQILFKLKLEDLHVKVGLLSGGQKKRIALANALINKPELLILDEPTNHLDLEMIEWLEQYFAKENMTLFMVTHDRFFLERVCNEIIELDNGKLYPYKGNYSYYLEKKEARIEQEAVEHHKTKILFKKELNWMRKQPKARTTKSKSRIDDFNAIKEKAGQRRKEHEVQLEINMARMGSKILELHKISKSYPDKPILNQFEYTFLKGERIGIIGKNGTGKTTFLNIITGVDKPDAGKVVVGETIKFGYYTQEGIKIKKGQKVIDVIREFGDYIPLMKGRQISAQQLLERFLFDRKKQYDFVDKLSGGERKRLYLCTILIQNPNFLVLDEPTNDLDIVTLNVLENFLLDFPGCLLVVTHDRYFMDKIVDHLFVFRGDAVIEDFPGNYSDYRAYEDSAVLEARTTKEKSSEKKSDKNAWKTEGIPKEKTVQLSYLEQKEHKSLEKEIEKLEAKKESLQQQFANSSLSGDEIAKLSIELGETSTTIETKTERWFELSAMLD</sequence>
<dbReference type="CDD" id="cd03221">
    <property type="entry name" value="ABCF_EF-3"/>
    <property type="match status" value="2"/>
</dbReference>
<dbReference type="PANTHER" id="PTHR42855:SF1">
    <property type="entry name" value="ABC TRANSPORTER DOMAIN-CONTAINING PROTEIN"/>
    <property type="match status" value="1"/>
</dbReference>
<dbReference type="Gene3D" id="1.10.287.380">
    <property type="entry name" value="Valyl-tRNA synthetase, C-terminal domain"/>
    <property type="match status" value="1"/>
</dbReference>
<evidence type="ECO:0000256" key="3">
    <source>
        <dbReference type="ARBA" id="ARBA00022730"/>
    </source>
</evidence>
<keyword evidence="7" id="KW-0067">ATP-binding</keyword>
<evidence type="ECO:0000256" key="10">
    <source>
        <dbReference type="ARBA" id="ARBA00022917"/>
    </source>
</evidence>
<dbReference type="SUPFAM" id="SSF52540">
    <property type="entry name" value="P-loop containing nucleoside triphosphate hydrolases"/>
    <property type="match status" value="2"/>
</dbReference>
<feature type="domain" description="ABC transporter" evidence="12">
    <location>
        <begin position="4"/>
        <end position="248"/>
    </location>
</feature>
<evidence type="ECO:0000313" key="13">
    <source>
        <dbReference type="EMBL" id="VAW11568.1"/>
    </source>
</evidence>
<feature type="coiled-coil region" evidence="11">
    <location>
        <begin position="562"/>
        <end position="596"/>
    </location>
</feature>
<dbReference type="GO" id="GO:0006417">
    <property type="term" value="P:regulation of translation"/>
    <property type="evidence" value="ECO:0007669"/>
    <property type="project" value="UniProtKB-KW"/>
</dbReference>
<evidence type="ECO:0000256" key="9">
    <source>
        <dbReference type="ARBA" id="ARBA00022884"/>
    </source>
</evidence>
<keyword evidence="11" id="KW-0175">Coiled coil</keyword>
<dbReference type="SMART" id="SM00382">
    <property type="entry name" value="AAA"/>
    <property type="match status" value="2"/>
</dbReference>
<keyword evidence="3" id="KW-0699">rRNA-binding</keyword>
<dbReference type="InterPro" id="IPR003439">
    <property type="entry name" value="ABC_transporter-like_ATP-bd"/>
</dbReference>
<dbReference type="EMBL" id="UOEL01000066">
    <property type="protein sequence ID" value="VAW11568.1"/>
    <property type="molecule type" value="Genomic_DNA"/>
</dbReference>
<keyword evidence="10" id="KW-0648">Protein biosynthesis</keyword>
<dbReference type="Pfam" id="PF12848">
    <property type="entry name" value="ABC_tran_Xtn"/>
    <property type="match status" value="1"/>
</dbReference>
<name>A0A3B0T0Z0_9ZZZZ</name>
<keyword evidence="2" id="KW-0820">tRNA-binding</keyword>
<dbReference type="PANTHER" id="PTHR42855">
    <property type="entry name" value="ABC TRANSPORTER ATP-BINDING SUBUNIT"/>
    <property type="match status" value="1"/>
</dbReference>
<dbReference type="InterPro" id="IPR032524">
    <property type="entry name" value="ABC_tran_C"/>
</dbReference>
<keyword evidence="5" id="KW-0547">Nucleotide-binding</keyword>
<dbReference type="GO" id="GO:0003677">
    <property type="term" value="F:DNA binding"/>
    <property type="evidence" value="ECO:0007669"/>
    <property type="project" value="InterPro"/>
</dbReference>
<dbReference type="PROSITE" id="PS50893">
    <property type="entry name" value="ABC_TRANSPORTER_2"/>
    <property type="match status" value="2"/>
</dbReference>
<organism evidence="13">
    <name type="scientific">hydrothermal vent metagenome</name>
    <dbReference type="NCBI Taxonomy" id="652676"/>
    <lineage>
        <taxon>unclassified sequences</taxon>
        <taxon>metagenomes</taxon>
        <taxon>ecological metagenomes</taxon>
    </lineage>
</organism>
<evidence type="ECO:0000256" key="8">
    <source>
        <dbReference type="ARBA" id="ARBA00022845"/>
    </source>
</evidence>
<evidence type="ECO:0000256" key="1">
    <source>
        <dbReference type="ARBA" id="ARBA00022490"/>
    </source>
</evidence>
<keyword evidence="6" id="KW-0378">Hydrolase</keyword>
<feature type="domain" description="ABC transporter" evidence="12">
    <location>
        <begin position="313"/>
        <end position="531"/>
    </location>
</feature>
<dbReference type="InterPro" id="IPR051309">
    <property type="entry name" value="ABCF_ATPase"/>
</dbReference>
<dbReference type="InterPro" id="IPR032781">
    <property type="entry name" value="ABC_tran_Xtn"/>
</dbReference>
<keyword evidence="8" id="KW-0810">Translation regulation</keyword>
<dbReference type="FunFam" id="3.40.50.300:FF:000183">
    <property type="entry name" value="ABC transporter ATP-binding protein yjjK"/>
    <property type="match status" value="1"/>
</dbReference>
<keyword evidence="9" id="KW-0694">RNA-binding</keyword>
<evidence type="ECO:0000256" key="5">
    <source>
        <dbReference type="ARBA" id="ARBA00022741"/>
    </source>
</evidence>
<dbReference type="InterPro" id="IPR027417">
    <property type="entry name" value="P-loop_NTPase"/>
</dbReference>
<reference evidence="13" key="1">
    <citation type="submission" date="2018-06" db="EMBL/GenBank/DDBJ databases">
        <authorList>
            <person name="Zhirakovskaya E."/>
        </authorList>
    </citation>
    <scope>NUCLEOTIDE SEQUENCE</scope>
</reference>
<gene>
    <name evidence="13" type="ORF">MNBD_BACTEROID03-2602</name>
</gene>
<dbReference type="Pfam" id="PF16326">
    <property type="entry name" value="ABC_tran_CTD"/>
    <property type="match status" value="1"/>
</dbReference>
<accession>A0A3B0T0Z0</accession>
<dbReference type="GO" id="GO:0016887">
    <property type="term" value="F:ATP hydrolysis activity"/>
    <property type="evidence" value="ECO:0007669"/>
    <property type="project" value="InterPro"/>
</dbReference>
<dbReference type="InterPro" id="IPR037118">
    <property type="entry name" value="Val-tRNA_synth_C_sf"/>
</dbReference>
<evidence type="ECO:0000256" key="11">
    <source>
        <dbReference type="SAM" id="Coils"/>
    </source>
</evidence>
<dbReference type="GO" id="GO:0005524">
    <property type="term" value="F:ATP binding"/>
    <property type="evidence" value="ECO:0007669"/>
    <property type="project" value="UniProtKB-KW"/>
</dbReference>
<dbReference type="GO" id="GO:0000049">
    <property type="term" value="F:tRNA binding"/>
    <property type="evidence" value="ECO:0007669"/>
    <property type="project" value="UniProtKB-KW"/>
</dbReference>
<evidence type="ECO:0000256" key="2">
    <source>
        <dbReference type="ARBA" id="ARBA00022555"/>
    </source>
</evidence>
<dbReference type="PROSITE" id="PS00211">
    <property type="entry name" value="ABC_TRANSPORTER_1"/>
    <property type="match status" value="1"/>
</dbReference>
<dbReference type="GO" id="GO:0019843">
    <property type="term" value="F:rRNA binding"/>
    <property type="evidence" value="ECO:0007669"/>
    <property type="project" value="UniProtKB-KW"/>
</dbReference>
<dbReference type="Gene3D" id="3.40.50.300">
    <property type="entry name" value="P-loop containing nucleotide triphosphate hydrolases"/>
    <property type="match status" value="2"/>
</dbReference>
<dbReference type="InterPro" id="IPR003593">
    <property type="entry name" value="AAA+_ATPase"/>
</dbReference>
<keyword evidence="4" id="KW-0677">Repeat</keyword>
<dbReference type="InterPro" id="IPR017871">
    <property type="entry name" value="ABC_transporter-like_CS"/>
</dbReference>
<dbReference type="Pfam" id="PF00005">
    <property type="entry name" value="ABC_tran"/>
    <property type="match status" value="2"/>
</dbReference>
<dbReference type="FunFam" id="3.40.50.300:FF:000011">
    <property type="entry name" value="Putative ABC transporter ATP-binding component"/>
    <property type="match status" value="1"/>
</dbReference>
<evidence type="ECO:0000256" key="7">
    <source>
        <dbReference type="ARBA" id="ARBA00022840"/>
    </source>
</evidence>
<evidence type="ECO:0000256" key="6">
    <source>
        <dbReference type="ARBA" id="ARBA00022801"/>
    </source>
</evidence>
<protein>
    <submittedName>
        <fullName evidence="13">Bis-ABC ATPase Uup</fullName>
    </submittedName>
</protein>